<name>A0A848FFQ4_9BURK</name>
<reference evidence="1 2" key="1">
    <citation type="submission" date="2020-04" db="EMBL/GenBank/DDBJ databases">
        <title>Azohydromonas sp. isolated from soil.</title>
        <authorList>
            <person name="Dahal R.H."/>
        </authorList>
    </citation>
    <scope>NUCLEOTIDE SEQUENCE [LARGE SCALE GENOMIC DNA]</scope>
    <source>
        <strain evidence="1 2">G-1-1-14</strain>
    </source>
</reference>
<accession>A0A848FFQ4</accession>
<evidence type="ECO:0000313" key="1">
    <source>
        <dbReference type="EMBL" id="NML16980.1"/>
    </source>
</evidence>
<dbReference type="AlphaFoldDB" id="A0A848FFQ4"/>
<dbReference type="EMBL" id="JABBFW010000014">
    <property type="protein sequence ID" value="NML16980.1"/>
    <property type="molecule type" value="Genomic_DNA"/>
</dbReference>
<dbReference type="Proteomes" id="UP000574067">
    <property type="component" value="Unassembled WGS sequence"/>
</dbReference>
<evidence type="ECO:0000313" key="2">
    <source>
        <dbReference type="Proteomes" id="UP000574067"/>
    </source>
</evidence>
<keyword evidence="2" id="KW-1185">Reference proteome</keyword>
<organism evidence="1 2">
    <name type="scientific">Azohydromonas caseinilytica</name>
    <dbReference type="NCBI Taxonomy" id="2728836"/>
    <lineage>
        <taxon>Bacteria</taxon>
        <taxon>Pseudomonadati</taxon>
        <taxon>Pseudomonadota</taxon>
        <taxon>Betaproteobacteria</taxon>
        <taxon>Burkholderiales</taxon>
        <taxon>Sphaerotilaceae</taxon>
        <taxon>Azohydromonas</taxon>
    </lineage>
</organism>
<gene>
    <name evidence="1" type="ORF">HHL10_18525</name>
</gene>
<dbReference type="RefSeq" id="WP_169161886.1">
    <property type="nucleotide sequence ID" value="NZ_JABBFW010000014.1"/>
</dbReference>
<protein>
    <submittedName>
        <fullName evidence="1">Uncharacterized protein</fullName>
    </submittedName>
</protein>
<proteinExistence type="predicted"/>
<comment type="caution">
    <text evidence="1">The sequence shown here is derived from an EMBL/GenBank/DDBJ whole genome shotgun (WGS) entry which is preliminary data.</text>
</comment>
<sequence>MSSAAHQSAIHLLTAHLPVNPVQRIRILVLVGHHEAECVAEEQSDPDCPPCQFGHRCQLGEGCPIRDLEHRHG</sequence>